<sequence length="50" mass="5824">MTIPILQNDKVALLPLEEQHLEQLQRIAQNKSLATFLRADKAKIYPHDRN</sequence>
<gene>
    <name evidence="1" type="ORF">ACFQZI_06015</name>
</gene>
<dbReference type="RefSeq" id="WP_377139748.1">
    <property type="nucleotide sequence ID" value="NZ_JBHTIA010000003.1"/>
</dbReference>
<evidence type="ECO:0000313" key="1">
    <source>
        <dbReference type="EMBL" id="MFD0764399.1"/>
    </source>
</evidence>
<organism evidence="1 2">
    <name type="scientific">Mucilaginibacter lutimaris</name>
    <dbReference type="NCBI Taxonomy" id="931629"/>
    <lineage>
        <taxon>Bacteria</taxon>
        <taxon>Pseudomonadati</taxon>
        <taxon>Bacteroidota</taxon>
        <taxon>Sphingobacteriia</taxon>
        <taxon>Sphingobacteriales</taxon>
        <taxon>Sphingobacteriaceae</taxon>
        <taxon>Mucilaginibacter</taxon>
    </lineage>
</organism>
<dbReference type="Proteomes" id="UP001597073">
    <property type="component" value="Unassembled WGS sequence"/>
</dbReference>
<protein>
    <submittedName>
        <fullName evidence="1">Uncharacterized protein</fullName>
    </submittedName>
</protein>
<evidence type="ECO:0000313" key="2">
    <source>
        <dbReference type="Proteomes" id="UP001597073"/>
    </source>
</evidence>
<keyword evidence="2" id="KW-1185">Reference proteome</keyword>
<comment type="caution">
    <text evidence="1">The sequence shown here is derived from an EMBL/GenBank/DDBJ whole genome shotgun (WGS) entry which is preliminary data.</text>
</comment>
<proteinExistence type="predicted"/>
<dbReference type="EMBL" id="JBHTIA010000003">
    <property type="protein sequence ID" value="MFD0764399.1"/>
    <property type="molecule type" value="Genomic_DNA"/>
</dbReference>
<name>A0ABW2ZDY9_9SPHI</name>
<accession>A0ABW2ZDY9</accession>
<reference evidence="2" key="1">
    <citation type="journal article" date="2019" name="Int. J. Syst. Evol. Microbiol.">
        <title>The Global Catalogue of Microorganisms (GCM) 10K type strain sequencing project: providing services to taxonomists for standard genome sequencing and annotation.</title>
        <authorList>
            <consortium name="The Broad Institute Genomics Platform"/>
            <consortium name="The Broad Institute Genome Sequencing Center for Infectious Disease"/>
            <person name="Wu L."/>
            <person name="Ma J."/>
        </authorList>
    </citation>
    <scope>NUCLEOTIDE SEQUENCE [LARGE SCALE GENOMIC DNA]</scope>
    <source>
        <strain evidence="2">CCUG 60742</strain>
    </source>
</reference>